<dbReference type="Pfam" id="PF01595">
    <property type="entry name" value="CNNM"/>
    <property type="match status" value="1"/>
</dbReference>
<dbReference type="OrthoDB" id="531704at2759"/>
<dbReference type="GO" id="GO:0030026">
    <property type="term" value="P:intracellular manganese ion homeostasis"/>
    <property type="evidence" value="ECO:0007669"/>
    <property type="project" value="TreeGrafter"/>
</dbReference>
<feature type="region of interest" description="Disordered" evidence="3">
    <location>
        <begin position="1463"/>
        <end position="1486"/>
    </location>
</feature>
<evidence type="ECO:0000256" key="2">
    <source>
        <dbReference type="PROSITE-ProRule" id="PRU01193"/>
    </source>
</evidence>
<organism evidence="6">
    <name type="scientific">Volvox carteri f. nagariensis</name>
    <dbReference type="NCBI Taxonomy" id="3068"/>
    <lineage>
        <taxon>Eukaryota</taxon>
        <taxon>Viridiplantae</taxon>
        <taxon>Chlorophyta</taxon>
        <taxon>core chlorophytes</taxon>
        <taxon>Chlorophyceae</taxon>
        <taxon>CS clade</taxon>
        <taxon>Chlamydomonadales</taxon>
        <taxon>Volvocaceae</taxon>
        <taxon>Volvox</taxon>
    </lineage>
</organism>
<feature type="compositionally biased region" description="Pro residues" evidence="3">
    <location>
        <begin position="456"/>
        <end position="472"/>
    </location>
</feature>
<dbReference type="GO" id="GO:0010960">
    <property type="term" value="P:magnesium ion homeostasis"/>
    <property type="evidence" value="ECO:0007669"/>
    <property type="project" value="InterPro"/>
</dbReference>
<dbReference type="Proteomes" id="UP000001058">
    <property type="component" value="Unassembled WGS sequence"/>
</dbReference>
<dbReference type="GeneID" id="9617635"/>
<evidence type="ECO:0000256" key="3">
    <source>
        <dbReference type="SAM" id="MobiDB-lite"/>
    </source>
</evidence>
<sequence>MTVVTEVDKRAKKGLEQIIVASTSCNKAAPDDHGLMGILSAGTAAHRSTGHDEFGSTFGTNWLRCSGQPSQSSLGDMAVRSRYPTVLSNHFTASRAPTGHVPLATLGSVQTVQGMPVHSMTRCKPTRSLHGMVSVMTAAESARDLLSSIIHPVSYSKLASHLVRDYSVELFDSLSGLILCHLDELNGKELSNLLWAYSTVGHRDPSLVTCIMQSLFSKLPELGPAELANALWALQRLDLYDAEFVSAASEHVWDGLPAATPRQLAAIVQSYAWFRQQDLQLDEDVDLLRSIATEFRQRLPAASATEVALVLSGMARLRRDDPALLADACAALRGAIDEAGLPSLAEAIWSCALLQHRDLELLEAVAERVSEALRLAVQPPAYMAGSPGSASPRPYQPSACDEQSSAAASGQVTDIAVLSGRLAEASDAGPTVVEVAAVHTTAPLGGLPRRHGLPNLLPPPPPPQMPVSPQPPQQQQQRSAARRQGNPAEPFAACVGDALQRFNALWPTCFGPGNRSHLCALYERFNPSLSDDWQSASYGGSATGIPGPVEYAGASASAVSSTHGETKPMAQGPGQGPVTNAVQSADAAALLDADVVSKLLWSYGALHCYSSSLNTLLFRQLQRLHPECMSWSALARLMGAQVKKLPERYLAPCFVAFHAEQMGRDYVRPEATDSSARSKTSLQPLPGSPLSRATLQAEVVAVLRDVGLQLRPSASVDGLFSLEHTILGQQIAPGGSLVYKHSFFFRRLPNRSINGLTICLEVLAAGCCTLDPPHRPMGPAVARLRSLEFRGWTPLVVPFYEWAALASEDSIVAWASQAGPNGEAERQRVMQAVSTARQVYLRRKLEDVLAAFQTCSGNSTNRKWAARVIPLLKNPHWLLVSLVLVNAACNTSLPIFLDSMVSPALAIVLATTAVLIFGEILPQAVCARHGIAIGGALSWVVRLILIVTSPVSWPAGRLLDWILGHEEKVHDRRQLKTLVALHAKHEGLGGNLMKDEIKIIRGVLDLAGKDAAAAMTPLDRVFALPADAVLNRRCLAAVLRTGLSRVPVWQQGPAGYPEFLGFLLTKEILQQVDPSKPIRASQAPMRVLPHLSAHTSLFDLLKFFSSGATHMAVLTVPEPEVVSLMRSLAGPGSTSSTRGSGSSDDSSNDDDDGENSTSSSSSSSSSRSSRSSASRRSPDMCRTSTCQGATTSRSTPSGPSGARAPRGSLGWLARRSSRWRTAEHRIRAVLRLLSTGKGRRRAHLSTLEGTGTHGSTEADVHMGQSLTAPRALSGGEHMPPGGMEVSTGGGDDIIADACAELGERRSLDALHGSARPEVQLSSMGAMASEKLSRVAAAVLQPEGVCAEDEDGLPAHPSLGAQPNTPSAAVLPTMEIPEPALPVQGVQSEQQQMQVAELIIENMYRQHVDTGAPALTMDPEPPATKVAAPSIQTQGHHHPNRRPHGPNLGQSPAAQLRSLRMYGVGNGIAGPPTVPSSGVAEPPMHNARSAPIGQELEFDSPATGAATGVNTSCLGEAQPGSNYGNTRAVFMQGSHPGDHWLSSAAAAAEMLVPVGIITLEDVVEELMQTEILDETDTAALGGGGQAATPQHAVRPVS</sequence>
<dbReference type="InterPro" id="IPR046342">
    <property type="entry name" value="CBS_dom_sf"/>
</dbReference>
<dbReference type="PANTHER" id="PTHR12064:SF97">
    <property type="entry name" value="METAL TRANSPORTER CNNM-5"/>
    <property type="match status" value="1"/>
</dbReference>
<feature type="region of interest" description="Disordered" evidence="3">
    <location>
        <begin position="381"/>
        <end position="406"/>
    </location>
</feature>
<feature type="region of interest" description="Disordered" evidence="3">
    <location>
        <begin position="1128"/>
        <end position="1209"/>
    </location>
</feature>
<feature type="compositionally biased region" description="Low complexity" evidence="3">
    <location>
        <begin position="1188"/>
        <end position="1203"/>
    </location>
</feature>
<accession>D8TJ77</accession>
<evidence type="ECO:0000313" key="5">
    <source>
        <dbReference type="EMBL" id="EFJ52327.1"/>
    </source>
</evidence>
<dbReference type="InterPro" id="IPR045095">
    <property type="entry name" value="ACDP"/>
</dbReference>
<dbReference type="KEGG" id="vcn:VOLCADRAFT_102988"/>
<dbReference type="RefSeq" id="XP_002946400.1">
    <property type="nucleotide sequence ID" value="XM_002946354.1"/>
</dbReference>
<feature type="compositionally biased region" description="Low complexity" evidence="3">
    <location>
        <begin position="1133"/>
        <end position="1145"/>
    </location>
</feature>
<keyword evidence="2" id="KW-0472">Membrane</keyword>
<name>D8TJ77_VOLCA</name>
<dbReference type="InterPro" id="IPR002550">
    <property type="entry name" value="CNNM"/>
</dbReference>
<feature type="region of interest" description="Disordered" evidence="3">
    <location>
        <begin position="1418"/>
        <end position="1450"/>
    </location>
</feature>
<dbReference type="STRING" id="3068.D8TJ77"/>
<dbReference type="PANTHER" id="PTHR12064">
    <property type="entry name" value="METAL TRANSPORTER CNNM"/>
    <property type="match status" value="1"/>
</dbReference>
<dbReference type="Gene3D" id="3.10.580.10">
    <property type="entry name" value="CBS-domain"/>
    <property type="match status" value="1"/>
</dbReference>
<feature type="region of interest" description="Disordered" evidence="3">
    <location>
        <begin position="1576"/>
        <end position="1596"/>
    </location>
</feature>
<evidence type="ECO:0000313" key="6">
    <source>
        <dbReference type="Proteomes" id="UP000001058"/>
    </source>
</evidence>
<feature type="region of interest" description="Disordered" evidence="3">
    <location>
        <begin position="1271"/>
        <end position="1290"/>
    </location>
</feature>
<evidence type="ECO:0000259" key="4">
    <source>
        <dbReference type="PROSITE" id="PS51846"/>
    </source>
</evidence>
<dbReference type="EMBL" id="GL378324">
    <property type="protein sequence ID" value="EFJ52327.1"/>
    <property type="molecule type" value="Genomic_DNA"/>
</dbReference>
<keyword evidence="1" id="KW-0677">Repeat</keyword>
<keyword evidence="2" id="KW-1133">Transmembrane helix</keyword>
<protein>
    <recommendedName>
        <fullName evidence="4">CNNM transmembrane domain-containing protein</fullName>
    </recommendedName>
</protein>
<dbReference type="GO" id="GO:0016020">
    <property type="term" value="C:membrane"/>
    <property type="evidence" value="ECO:0007669"/>
    <property type="project" value="UniProtKB-UniRule"/>
</dbReference>
<reference evidence="5 6" key="1">
    <citation type="journal article" date="2010" name="Science">
        <title>Genomic analysis of organismal complexity in the multicellular green alga Volvox carteri.</title>
        <authorList>
            <person name="Prochnik S.E."/>
            <person name="Umen J."/>
            <person name="Nedelcu A.M."/>
            <person name="Hallmann A."/>
            <person name="Miller S.M."/>
            <person name="Nishii I."/>
            <person name="Ferris P."/>
            <person name="Kuo A."/>
            <person name="Mitros T."/>
            <person name="Fritz-Laylin L.K."/>
            <person name="Hellsten U."/>
            <person name="Chapman J."/>
            <person name="Simakov O."/>
            <person name="Rensing S.A."/>
            <person name="Terry A."/>
            <person name="Pangilinan J."/>
            <person name="Kapitonov V."/>
            <person name="Jurka J."/>
            <person name="Salamov A."/>
            <person name="Shapiro H."/>
            <person name="Schmutz J."/>
            <person name="Grimwood J."/>
            <person name="Lindquist E."/>
            <person name="Lucas S."/>
            <person name="Grigoriev I.V."/>
            <person name="Schmitt R."/>
            <person name="Kirk D."/>
            <person name="Rokhsar D.S."/>
        </authorList>
    </citation>
    <scope>NUCLEOTIDE SEQUENCE [LARGE SCALE GENOMIC DNA]</scope>
    <source>
        <strain evidence="6">f. Nagariensis / Eve</strain>
    </source>
</reference>
<feature type="region of interest" description="Disordered" evidence="3">
    <location>
        <begin position="443"/>
        <end position="487"/>
    </location>
</feature>
<dbReference type="PROSITE" id="PS51846">
    <property type="entry name" value="CNNM"/>
    <property type="match status" value="1"/>
</dbReference>
<feature type="compositionally biased region" description="Basic residues" evidence="3">
    <location>
        <begin position="1434"/>
        <end position="1443"/>
    </location>
</feature>
<gene>
    <name evidence="5" type="ORF">VOLCADRAFT_102988</name>
</gene>
<dbReference type="InParanoid" id="D8TJ77"/>
<dbReference type="eggNOG" id="KOG2118">
    <property type="taxonomic scope" value="Eukaryota"/>
</dbReference>
<feature type="domain" description="CNNM transmembrane" evidence="4">
    <location>
        <begin position="856"/>
        <end position="996"/>
    </location>
</feature>
<keyword evidence="2" id="KW-0812">Transmembrane</keyword>
<proteinExistence type="predicted"/>
<feature type="compositionally biased region" description="Low complexity" evidence="3">
    <location>
        <begin position="1155"/>
        <end position="1175"/>
    </location>
</feature>
<keyword evidence="6" id="KW-1185">Reference proteome</keyword>
<evidence type="ECO:0000256" key="1">
    <source>
        <dbReference type="ARBA" id="ARBA00022737"/>
    </source>
</evidence>
<dbReference type="GO" id="GO:0005737">
    <property type="term" value="C:cytoplasm"/>
    <property type="evidence" value="ECO:0007669"/>
    <property type="project" value="TreeGrafter"/>
</dbReference>